<organism evidence="1">
    <name type="scientific">Arundo donax</name>
    <name type="common">Giant reed</name>
    <name type="synonym">Donax arundinaceus</name>
    <dbReference type="NCBI Taxonomy" id="35708"/>
    <lineage>
        <taxon>Eukaryota</taxon>
        <taxon>Viridiplantae</taxon>
        <taxon>Streptophyta</taxon>
        <taxon>Embryophyta</taxon>
        <taxon>Tracheophyta</taxon>
        <taxon>Spermatophyta</taxon>
        <taxon>Magnoliopsida</taxon>
        <taxon>Liliopsida</taxon>
        <taxon>Poales</taxon>
        <taxon>Poaceae</taxon>
        <taxon>PACMAD clade</taxon>
        <taxon>Arundinoideae</taxon>
        <taxon>Arundineae</taxon>
        <taxon>Arundo</taxon>
    </lineage>
</organism>
<dbReference type="EMBL" id="GBRH01280949">
    <property type="protein sequence ID" value="JAD16946.1"/>
    <property type="molecule type" value="Transcribed_RNA"/>
</dbReference>
<accession>A0A0A8XSV6</accession>
<evidence type="ECO:0000313" key="1">
    <source>
        <dbReference type="EMBL" id="JAD16946.1"/>
    </source>
</evidence>
<name>A0A0A8XSV6_ARUDO</name>
<dbReference type="AlphaFoldDB" id="A0A0A8XSV6"/>
<proteinExistence type="predicted"/>
<reference evidence="1" key="2">
    <citation type="journal article" date="2015" name="Data Brief">
        <title>Shoot transcriptome of the giant reed, Arundo donax.</title>
        <authorList>
            <person name="Barrero R.A."/>
            <person name="Guerrero F.D."/>
            <person name="Moolhuijzen P."/>
            <person name="Goolsby J.A."/>
            <person name="Tidwell J."/>
            <person name="Bellgard S.E."/>
            <person name="Bellgard M.I."/>
        </authorList>
    </citation>
    <scope>NUCLEOTIDE SEQUENCE</scope>
    <source>
        <tissue evidence="1">Shoot tissue taken approximately 20 cm above the soil surface</tissue>
    </source>
</reference>
<sequence length="88" mass="10109">MILTVVQIHDLQKESSICACLNNHSFVPKYTLNWILPSQSLICSMIYSGGFLWFGCLKFVSQPQVEMQSSLIWNDCMPFFLSNSFFFG</sequence>
<reference evidence="1" key="1">
    <citation type="submission" date="2014-09" db="EMBL/GenBank/DDBJ databases">
        <authorList>
            <person name="Magalhaes I.L.F."/>
            <person name="Oliveira U."/>
            <person name="Santos F.R."/>
            <person name="Vidigal T.H.D.A."/>
            <person name="Brescovit A.D."/>
            <person name="Santos A.J."/>
        </authorList>
    </citation>
    <scope>NUCLEOTIDE SEQUENCE</scope>
    <source>
        <tissue evidence="1">Shoot tissue taken approximately 20 cm above the soil surface</tissue>
    </source>
</reference>
<protein>
    <submittedName>
        <fullName evidence="1">Uncharacterized protein</fullName>
    </submittedName>
</protein>